<organism evidence="16 17">
    <name type="scientific">Cirrhinus molitorella</name>
    <name type="common">mud carp</name>
    <dbReference type="NCBI Taxonomy" id="172907"/>
    <lineage>
        <taxon>Eukaryota</taxon>
        <taxon>Metazoa</taxon>
        <taxon>Chordata</taxon>
        <taxon>Craniata</taxon>
        <taxon>Vertebrata</taxon>
        <taxon>Euteleostomi</taxon>
        <taxon>Actinopterygii</taxon>
        <taxon>Neopterygii</taxon>
        <taxon>Teleostei</taxon>
        <taxon>Ostariophysi</taxon>
        <taxon>Cypriniformes</taxon>
        <taxon>Cyprinidae</taxon>
        <taxon>Labeoninae</taxon>
        <taxon>Labeonini</taxon>
        <taxon>Cirrhinus</taxon>
    </lineage>
</organism>
<evidence type="ECO:0000256" key="5">
    <source>
        <dbReference type="ARBA" id="ARBA00022763"/>
    </source>
</evidence>
<keyword evidence="5" id="KW-0227">DNA damage</keyword>
<dbReference type="CDD" id="cd17998">
    <property type="entry name" value="DEXHc_SMARCAD1"/>
    <property type="match status" value="1"/>
</dbReference>
<feature type="region of interest" description="Disordered" evidence="12">
    <location>
        <begin position="83"/>
        <end position="174"/>
    </location>
</feature>
<keyword evidence="7" id="KW-0347">Helicase</keyword>
<feature type="compositionally biased region" description="Polar residues" evidence="12">
    <location>
        <begin position="238"/>
        <end position="247"/>
    </location>
</feature>
<evidence type="ECO:0000256" key="12">
    <source>
        <dbReference type="SAM" id="MobiDB-lite"/>
    </source>
</evidence>
<name>A0ABR3MQD4_9TELE</name>
<keyword evidence="9" id="KW-0238">DNA-binding</keyword>
<evidence type="ECO:0000256" key="3">
    <source>
        <dbReference type="ARBA" id="ARBA00012551"/>
    </source>
</evidence>
<dbReference type="SUPFAM" id="SSF52540">
    <property type="entry name" value="P-loop containing nucleoside triphosphate hydrolases"/>
    <property type="match status" value="2"/>
</dbReference>
<dbReference type="InterPro" id="IPR003892">
    <property type="entry name" value="CUE"/>
</dbReference>
<dbReference type="InterPro" id="IPR009060">
    <property type="entry name" value="UBA-like_sf"/>
</dbReference>
<dbReference type="SMART" id="SM00487">
    <property type="entry name" value="DEXDc"/>
    <property type="match status" value="1"/>
</dbReference>
<dbReference type="Pfam" id="PF00271">
    <property type="entry name" value="Helicase_C"/>
    <property type="match status" value="1"/>
</dbReference>
<evidence type="ECO:0000313" key="16">
    <source>
        <dbReference type="EMBL" id="KAL1266828.1"/>
    </source>
</evidence>
<dbReference type="PROSITE" id="PS51194">
    <property type="entry name" value="HELICASE_CTER"/>
    <property type="match status" value="1"/>
</dbReference>
<keyword evidence="8" id="KW-0156">Chromatin regulator</keyword>
<comment type="catalytic activity">
    <reaction evidence="11">
        <text>ATP + H2O = ADP + phosphate + H(+)</text>
        <dbReference type="Rhea" id="RHEA:13065"/>
        <dbReference type="ChEBI" id="CHEBI:15377"/>
        <dbReference type="ChEBI" id="CHEBI:15378"/>
        <dbReference type="ChEBI" id="CHEBI:30616"/>
        <dbReference type="ChEBI" id="CHEBI:43474"/>
        <dbReference type="ChEBI" id="CHEBI:456216"/>
        <dbReference type="EC" id="3.6.4.12"/>
    </reaction>
    <physiologicalReaction direction="left-to-right" evidence="11">
        <dbReference type="Rhea" id="RHEA:13066"/>
    </physiologicalReaction>
</comment>
<dbReference type="SUPFAM" id="SSF46934">
    <property type="entry name" value="UBA-like"/>
    <property type="match status" value="1"/>
</dbReference>
<proteinExistence type="inferred from homology"/>
<dbReference type="CDD" id="cd14279">
    <property type="entry name" value="CUE"/>
    <property type="match status" value="1"/>
</dbReference>
<feature type="compositionally biased region" description="Basic and acidic residues" evidence="12">
    <location>
        <begin position="59"/>
        <end position="68"/>
    </location>
</feature>
<dbReference type="Proteomes" id="UP001558613">
    <property type="component" value="Unassembled WGS sequence"/>
</dbReference>
<evidence type="ECO:0000256" key="11">
    <source>
        <dbReference type="ARBA" id="ARBA00048432"/>
    </source>
</evidence>
<evidence type="ECO:0000256" key="9">
    <source>
        <dbReference type="ARBA" id="ARBA00023125"/>
    </source>
</evidence>
<feature type="compositionally biased region" description="Polar residues" evidence="12">
    <location>
        <begin position="134"/>
        <end position="143"/>
    </location>
</feature>
<feature type="domain" description="Helicase C-terminal" evidence="15">
    <location>
        <begin position="780"/>
        <end position="942"/>
    </location>
</feature>
<dbReference type="SMART" id="SM00490">
    <property type="entry name" value="HELICc"/>
    <property type="match status" value="1"/>
</dbReference>
<feature type="compositionally biased region" description="Low complexity" evidence="12">
    <location>
        <begin position="33"/>
        <end position="54"/>
    </location>
</feature>
<dbReference type="InterPro" id="IPR000330">
    <property type="entry name" value="SNF2_N"/>
</dbReference>
<accession>A0ABR3MQD4</accession>
<keyword evidence="4" id="KW-0158">Chromosome</keyword>
<keyword evidence="17" id="KW-1185">Reference proteome</keyword>
<evidence type="ECO:0000259" key="13">
    <source>
        <dbReference type="PROSITE" id="PS51140"/>
    </source>
</evidence>
<dbReference type="Pfam" id="PF00176">
    <property type="entry name" value="SNF2-rel_dom"/>
    <property type="match status" value="1"/>
</dbReference>
<feature type="region of interest" description="Disordered" evidence="12">
    <location>
        <begin position="1"/>
        <end position="71"/>
    </location>
</feature>
<feature type="compositionally biased region" description="Polar residues" evidence="12">
    <location>
        <begin position="95"/>
        <end position="113"/>
    </location>
</feature>
<evidence type="ECO:0000256" key="4">
    <source>
        <dbReference type="ARBA" id="ARBA00022454"/>
    </source>
</evidence>
<dbReference type="CDD" id="cd18793">
    <property type="entry name" value="SF2_C_SNF"/>
    <property type="match status" value="1"/>
</dbReference>
<feature type="domain" description="CUE" evidence="13">
    <location>
        <begin position="171"/>
        <end position="214"/>
    </location>
</feature>
<dbReference type="InterPro" id="IPR027417">
    <property type="entry name" value="P-loop_NTPase"/>
</dbReference>
<keyword evidence="10" id="KW-0234">DNA repair</keyword>
<evidence type="ECO:0000259" key="14">
    <source>
        <dbReference type="PROSITE" id="PS51192"/>
    </source>
</evidence>
<evidence type="ECO:0000256" key="2">
    <source>
        <dbReference type="ARBA" id="ARBA00007025"/>
    </source>
</evidence>
<comment type="similarity">
    <text evidence="2">Belongs to the SNF2/RAD54 helicase family.</text>
</comment>
<keyword evidence="7" id="KW-0547">Nucleotide-binding</keyword>
<feature type="region of interest" description="Disordered" evidence="12">
    <location>
        <begin position="223"/>
        <end position="266"/>
    </location>
</feature>
<keyword evidence="6" id="KW-0378">Hydrolase</keyword>
<dbReference type="PANTHER" id="PTHR10799">
    <property type="entry name" value="SNF2/RAD54 HELICASE FAMILY"/>
    <property type="match status" value="1"/>
</dbReference>
<keyword evidence="7" id="KW-0067">ATP-binding</keyword>
<dbReference type="Gene3D" id="3.40.50.10810">
    <property type="entry name" value="Tandem AAA-ATPase domain"/>
    <property type="match status" value="1"/>
</dbReference>
<evidence type="ECO:0000256" key="7">
    <source>
        <dbReference type="ARBA" id="ARBA00022806"/>
    </source>
</evidence>
<dbReference type="EMBL" id="JAYMGO010000010">
    <property type="protein sequence ID" value="KAL1266828.1"/>
    <property type="molecule type" value="Genomic_DNA"/>
</dbReference>
<comment type="caution">
    <text evidence="16">The sequence shown here is derived from an EMBL/GenBank/DDBJ whole genome shotgun (WGS) entry which is preliminary data.</text>
</comment>
<dbReference type="InterPro" id="IPR001650">
    <property type="entry name" value="Helicase_C-like"/>
</dbReference>
<evidence type="ECO:0000313" key="17">
    <source>
        <dbReference type="Proteomes" id="UP001558613"/>
    </source>
</evidence>
<reference evidence="16 17" key="1">
    <citation type="submission" date="2023-09" db="EMBL/GenBank/DDBJ databases">
        <authorList>
            <person name="Wang M."/>
        </authorList>
    </citation>
    <scope>NUCLEOTIDE SEQUENCE [LARGE SCALE GENOMIC DNA]</scope>
    <source>
        <strain evidence="16">GT-2023</strain>
        <tissue evidence="16">Liver</tissue>
    </source>
</reference>
<gene>
    <name evidence="16" type="ORF">QQF64_002503</name>
</gene>
<dbReference type="InterPro" id="IPR038718">
    <property type="entry name" value="SNF2-like_sf"/>
</dbReference>
<comment type="subcellular location">
    <subcellularLocation>
        <location evidence="1">Chromosome</location>
    </subcellularLocation>
</comment>
<protein>
    <recommendedName>
        <fullName evidence="3">DNA helicase</fullName>
        <ecNumber evidence="3">3.6.4.12</ecNumber>
    </recommendedName>
</protein>
<dbReference type="PROSITE" id="PS51140">
    <property type="entry name" value="CUE"/>
    <property type="match status" value="1"/>
</dbReference>
<evidence type="ECO:0000259" key="15">
    <source>
        <dbReference type="PROSITE" id="PS51194"/>
    </source>
</evidence>
<evidence type="ECO:0000256" key="1">
    <source>
        <dbReference type="ARBA" id="ARBA00004286"/>
    </source>
</evidence>
<dbReference type="EC" id="3.6.4.12" evidence="3"/>
<feature type="domain" description="Helicase ATP-binding" evidence="14">
    <location>
        <begin position="436"/>
        <end position="604"/>
    </location>
</feature>
<evidence type="ECO:0000256" key="6">
    <source>
        <dbReference type="ARBA" id="ARBA00022801"/>
    </source>
</evidence>
<dbReference type="Gene3D" id="3.40.50.300">
    <property type="entry name" value="P-loop containing nucleotide triphosphate hydrolases"/>
    <property type="match status" value="1"/>
</dbReference>
<evidence type="ECO:0000256" key="10">
    <source>
        <dbReference type="ARBA" id="ARBA00023204"/>
    </source>
</evidence>
<dbReference type="InterPro" id="IPR014001">
    <property type="entry name" value="Helicase_ATP-bd"/>
</dbReference>
<sequence>MRRKKGAASSKHVDLSAESDTIIPETPETKRPSGSSLSIALSDSDSDIEISGSSMMPVRQEENKKVLSSEDVISLSDEDEVTVVKIERRPRHSRTSTSQALQKGSRMVTNSAHPSPLKTSGMAASHSAHKRRQQQMCGASQESDSSHCSRKRRASAEDDSEEDGPEARSKDQERMLRKLQRKFPHLNKNELRDVLQEHNWLIEDALEALRMFSDLEVESEDDAPQISTAAKHPRRVASTRQQAQVVQLPSPPQLKPRRPLDGTRTSQRIAKQATVTKSIYISSEEECSDSEASLVNVLLDSDSDQSDETLSKVKSEILSFFQTASVDELTLIAGCSLKKAQKITVLRPFKKWKDLDDTMHRGNGLSTELLAGCREVLKEREVVKGLMSKCEKISVKLIQDVTQVMNKGPGSMSQPQILTSTFQLKPYQLIGLNWLALLHQNKLSGILADEMGLGKTIQTISFLAYLYQEGNHGPHLITVPASTLDNWVRELKLWCPSFKVLVYYGSAEDRKYMRYEILNQIADYNIIVSTYNLAIGNSSDRSLFCKLKLEYAIFDEGHLLKNMNSLRYRHLMAINAKYRLLLTGTPLQNNLLELMSLLNFIMPNMFSSSTSQISKMFSMKSSEEQSSFERDRITHAKLIMKPFILRRVKSEVLKQLPAKEEQVEFCAMSEKQQELYNDLFHKLKNSNGEKRELTNVMMQLRKMSNHPLLHRQYYTTEKLKAMSKLMLKEPSHHDADPALINEDMEVLSDFELHRLCQQYSALQEYQLDTDILLDSGKLSLLAQLLNSLKEKGDRVVLFSQFTMMLDILEVFLRHHKHRYNRLDGSTPMSDRIGLIDQFNTDQDIFVFLLSTRAGGLGINLTSANVVILHDIDCNPYNDKQAEGRCHRVGQTRTVKVIKLISKDSIEDAMLRIGERKLKLEQDMTATQEGEEDTLPDDMTSLLKASLGL</sequence>
<dbReference type="PROSITE" id="PS51192">
    <property type="entry name" value="HELICASE_ATP_BIND_1"/>
    <property type="match status" value="1"/>
</dbReference>
<dbReference type="InterPro" id="IPR049730">
    <property type="entry name" value="SNF2/RAD54-like_C"/>
</dbReference>
<feature type="compositionally biased region" description="Basic and acidic residues" evidence="12">
    <location>
        <begin position="165"/>
        <end position="174"/>
    </location>
</feature>
<evidence type="ECO:0000256" key="8">
    <source>
        <dbReference type="ARBA" id="ARBA00022853"/>
    </source>
</evidence>